<dbReference type="Gene3D" id="2.60.40.10">
    <property type="entry name" value="Immunoglobulins"/>
    <property type="match status" value="1"/>
</dbReference>
<dbReference type="CDD" id="cd05716">
    <property type="entry name" value="IgV_pIgR_like"/>
    <property type="match status" value="1"/>
</dbReference>
<sequence length="185" mass="19691">MQLLPLLAGVLLPGCWAVTDPRTVRGYVGGSLSVKCTYRAGQEMKPKFWCQPGAFYTCSSDIVITSSQHPAVQRGRFSIRDNRTRREFTVTMEGLAKGDAGTYICGVRTGVLEFDKGHSVKVIVNPGCDAAVAGATFTHSLCPGLTSTPGSATPITGVQHPALCALSSPLIRSCHPCMCFPCIIL</sequence>
<dbReference type="Ensembl" id="ENSOSUT00000008051.1">
    <property type="protein sequence ID" value="ENSOSUP00000007751.1"/>
    <property type="gene ID" value="ENSOSUG00000005744.1"/>
</dbReference>
<dbReference type="InterPro" id="IPR050671">
    <property type="entry name" value="CD300_family_receptors"/>
</dbReference>
<dbReference type="InterPro" id="IPR036179">
    <property type="entry name" value="Ig-like_dom_sf"/>
</dbReference>
<dbReference type="PANTHER" id="PTHR11860:SF87">
    <property type="entry name" value="CMRF35-LIKE MOLECULE 8"/>
    <property type="match status" value="1"/>
</dbReference>
<dbReference type="InterPro" id="IPR013783">
    <property type="entry name" value="Ig-like_fold"/>
</dbReference>
<keyword evidence="7" id="KW-1185">Reference proteome</keyword>
<keyword evidence="2" id="KW-0812">Transmembrane</keyword>
<name>A0A8C8AMT5_9STRI</name>
<dbReference type="GO" id="GO:0004888">
    <property type="term" value="F:transmembrane signaling receptor activity"/>
    <property type="evidence" value="ECO:0007669"/>
    <property type="project" value="TreeGrafter"/>
</dbReference>
<evidence type="ECO:0000313" key="7">
    <source>
        <dbReference type="Proteomes" id="UP000694552"/>
    </source>
</evidence>
<keyword evidence="3" id="KW-0472">Membrane</keyword>
<dbReference type="SMART" id="SM00409">
    <property type="entry name" value="IG"/>
    <property type="match status" value="1"/>
</dbReference>
<keyword evidence="4" id="KW-0732">Signal</keyword>
<evidence type="ECO:0000256" key="2">
    <source>
        <dbReference type="ARBA" id="ARBA00022692"/>
    </source>
</evidence>
<reference evidence="6" key="2">
    <citation type="submission" date="2025-09" db="UniProtKB">
        <authorList>
            <consortium name="Ensembl"/>
        </authorList>
    </citation>
    <scope>IDENTIFICATION</scope>
</reference>
<evidence type="ECO:0000256" key="3">
    <source>
        <dbReference type="ARBA" id="ARBA00023136"/>
    </source>
</evidence>
<feature type="signal peptide" evidence="4">
    <location>
        <begin position="1"/>
        <end position="17"/>
    </location>
</feature>
<feature type="chain" id="PRO_5034342759" description="Immunoglobulin domain-containing protein" evidence="4">
    <location>
        <begin position="18"/>
        <end position="185"/>
    </location>
</feature>
<dbReference type="AlphaFoldDB" id="A0A8C8AMT5"/>
<dbReference type="SUPFAM" id="SSF48726">
    <property type="entry name" value="Immunoglobulin"/>
    <property type="match status" value="1"/>
</dbReference>
<evidence type="ECO:0000256" key="1">
    <source>
        <dbReference type="ARBA" id="ARBA00004370"/>
    </source>
</evidence>
<dbReference type="InterPro" id="IPR003599">
    <property type="entry name" value="Ig_sub"/>
</dbReference>
<comment type="subcellular location">
    <subcellularLocation>
        <location evidence="1">Membrane</location>
    </subcellularLocation>
</comment>
<protein>
    <recommendedName>
        <fullName evidence="5">Immunoglobulin domain-containing protein</fullName>
    </recommendedName>
</protein>
<evidence type="ECO:0000313" key="6">
    <source>
        <dbReference type="Ensembl" id="ENSOSUP00000007751.1"/>
    </source>
</evidence>
<dbReference type="Pfam" id="PF07686">
    <property type="entry name" value="V-set"/>
    <property type="match status" value="1"/>
</dbReference>
<feature type="domain" description="Immunoglobulin" evidence="5">
    <location>
        <begin position="21"/>
        <end position="125"/>
    </location>
</feature>
<organism evidence="6 7">
    <name type="scientific">Otus sunia</name>
    <name type="common">Oriental scops-owl</name>
    <dbReference type="NCBI Taxonomy" id="257818"/>
    <lineage>
        <taxon>Eukaryota</taxon>
        <taxon>Metazoa</taxon>
        <taxon>Chordata</taxon>
        <taxon>Craniata</taxon>
        <taxon>Vertebrata</taxon>
        <taxon>Euteleostomi</taxon>
        <taxon>Archelosauria</taxon>
        <taxon>Archosauria</taxon>
        <taxon>Dinosauria</taxon>
        <taxon>Saurischia</taxon>
        <taxon>Theropoda</taxon>
        <taxon>Coelurosauria</taxon>
        <taxon>Aves</taxon>
        <taxon>Neognathae</taxon>
        <taxon>Neoaves</taxon>
        <taxon>Telluraves</taxon>
        <taxon>Strigiformes</taxon>
        <taxon>Strigidae</taxon>
        <taxon>Otus</taxon>
    </lineage>
</organism>
<reference evidence="6" key="1">
    <citation type="submission" date="2025-08" db="UniProtKB">
        <authorList>
            <consortium name="Ensembl"/>
        </authorList>
    </citation>
    <scope>IDENTIFICATION</scope>
</reference>
<evidence type="ECO:0000259" key="5">
    <source>
        <dbReference type="SMART" id="SM00409"/>
    </source>
</evidence>
<accession>A0A8C8AMT5</accession>
<proteinExistence type="predicted"/>
<dbReference type="GO" id="GO:0005886">
    <property type="term" value="C:plasma membrane"/>
    <property type="evidence" value="ECO:0007669"/>
    <property type="project" value="TreeGrafter"/>
</dbReference>
<dbReference type="PANTHER" id="PTHR11860">
    <property type="entry name" value="POLYMERIC-IMMUNOGLOBULIN RECEPTOR"/>
    <property type="match status" value="1"/>
</dbReference>
<dbReference type="InterPro" id="IPR013106">
    <property type="entry name" value="Ig_V-set"/>
</dbReference>
<evidence type="ECO:0000256" key="4">
    <source>
        <dbReference type="SAM" id="SignalP"/>
    </source>
</evidence>
<dbReference type="Proteomes" id="UP000694552">
    <property type="component" value="Unplaced"/>
</dbReference>